<dbReference type="Proteomes" id="UP000887563">
    <property type="component" value="Unplaced"/>
</dbReference>
<dbReference type="WBParaSite" id="Minc3s00197g07298">
    <property type="protein sequence ID" value="Minc3s00197g07298"/>
    <property type="gene ID" value="Minc3s00197g07298"/>
</dbReference>
<sequence length="210" mass="22373">MMLAKLFNYFLYFNKRRILCIILFCIENYANGQLAIVPNLCTHPGRYFATAPARQLLPVAAPPMPAFKQPAPFGCAPVIQPAVPVQLAAPVIQPSPVVPRPLLPSPLFSPPPSFVPAATYLSPGIAAAAPIPSLPPRALATPLLPMASTLCLPAQALLQPPLPVPSGIAAATPPIFRAAPIAQPIPCFPVPCKNKRARSRNLKSLLTKQF</sequence>
<name>A0A914L2W2_MELIC</name>
<dbReference type="AlphaFoldDB" id="A0A914L2W2"/>
<evidence type="ECO:0000313" key="2">
    <source>
        <dbReference type="WBParaSite" id="Minc3s00197g07298"/>
    </source>
</evidence>
<evidence type="ECO:0000313" key="1">
    <source>
        <dbReference type="Proteomes" id="UP000887563"/>
    </source>
</evidence>
<accession>A0A914L2W2</accession>
<keyword evidence="1" id="KW-1185">Reference proteome</keyword>
<proteinExistence type="predicted"/>
<organism evidence="1 2">
    <name type="scientific">Meloidogyne incognita</name>
    <name type="common">Southern root-knot nematode worm</name>
    <name type="synonym">Oxyuris incognita</name>
    <dbReference type="NCBI Taxonomy" id="6306"/>
    <lineage>
        <taxon>Eukaryota</taxon>
        <taxon>Metazoa</taxon>
        <taxon>Ecdysozoa</taxon>
        <taxon>Nematoda</taxon>
        <taxon>Chromadorea</taxon>
        <taxon>Rhabditida</taxon>
        <taxon>Tylenchina</taxon>
        <taxon>Tylenchomorpha</taxon>
        <taxon>Tylenchoidea</taxon>
        <taxon>Meloidogynidae</taxon>
        <taxon>Meloidogyninae</taxon>
        <taxon>Meloidogyne</taxon>
        <taxon>Meloidogyne incognita group</taxon>
    </lineage>
</organism>
<protein>
    <submittedName>
        <fullName evidence="2">Candidate secreted effector</fullName>
    </submittedName>
</protein>
<reference evidence="2" key="1">
    <citation type="submission" date="2022-11" db="UniProtKB">
        <authorList>
            <consortium name="WormBaseParasite"/>
        </authorList>
    </citation>
    <scope>IDENTIFICATION</scope>
</reference>